<reference evidence="2 4" key="2">
    <citation type="journal article" date="2019" name="Nat. Microbiol.">
        <title>Wide diversity of methane and short-chain alkane metabolisms in uncultured archaea.</title>
        <authorList>
            <person name="Borrel G."/>
            <person name="Adam P.S."/>
            <person name="McKay L.J."/>
            <person name="Chen L.X."/>
            <person name="Sierra-Garcia I.N."/>
            <person name="Sieber C.M."/>
            <person name="Letourneur Q."/>
            <person name="Ghozlane A."/>
            <person name="Andersen G.L."/>
            <person name="Li W.J."/>
            <person name="Hallam S.J."/>
            <person name="Muyzer G."/>
            <person name="de Oliveira V.M."/>
            <person name="Inskeep W.P."/>
            <person name="Banfield J.F."/>
            <person name="Gribaldo S."/>
        </authorList>
    </citation>
    <scope>NUCLEOTIDE SEQUENCE [LARGE SCALE GENOMIC DNA]</scope>
    <source>
        <strain evidence="2">Verst-YHS</strain>
    </source>
</reference>
<evidence type="ECO:0000313" key="3">
    <source>
        <dbReference type="EMBL" id="TDA37973.1"/>
    </source>
</evidence>
<name>A0A523BAL8_9CREN</name>
<dbReference type="InterPro" id="IPR019209">
    <property type="entry name" value="DUF2098"/>
</dbReference>
<dbReference type="Pfam" id="PF09871">
    <property type="entry name" value="DUF2098"/>
    <property type="match status" value="1"/>
</dbReference>
<sequence>MLREGSIVIYKRTGTIGRILEIVEIAGKKWVRLDSTGLLYDIDFIEPSEERIKEEPKEKVPEKIKEKSKSIEIRDEGNIDSSASVSGAG</sequence>
<evidence type="ECO:0000313" key="5">
    <source>
        <dbReference type="Proteomes" id="UP000317265"/>
    </source>
</evidence>
<accession>A0A523BAL8</accession>
<reference evidence="3 5" key="1">
    <citation type="journal article" date="2019" name="Nat. Microbiol.">
        <title>Expanding anaerobic alkane metabolism in the domain of Archaea.</title>
        <authorList>
            <person name="Wang Y."/>
            <person name="Wegener G."/>
            <person name="Hou J."/>
            <person name="Wang F."/>
            <person name="Xiao X."/>
        </authorList>
    </citation>
    <scope>NUCLEOTIDE SEQUENCE [LARGE SCALE GENOMIC DNA]</scope>
    <source>
        <strain evidence="3">WYZ-LMO11</strain>
    </source>
</reference>
<evidence type="ECO:0000256" key="1">
    <source>
        <dbReference type="SAM" id="MobiDB-lite"/>
    </source>
</evidence>
<evidence type="ECO:0000313" key="2">
    <source>
        <dbReference type="EMBL" id="RZN57865.1"/>
    </source>
</evidence>
<evidence type="ECO:0000313" key="4">
    <source>
        <dbReference type="Proteomes" id="UP000316080"/>
    </source>
</evidence>
<dbReference type="AlphaFoldDB" id="A0A523BAL8"/>
<dbReference type="Proteomes" id="UP000317265">
    <property type="component" value="Unassembled WGS sequence"/>
</dbReference>
<dbReference type="EMBL" id="QNVI01000061">
    <property type="protein sequence ID" value="TDA37973.1"/>
    <property type="molecule type" value="Genomic_DNA"/>
</dbReference>
<dbReference type="Proteomes" id="UP000316080">
    <property type="component" value="Unassembled WGS sequence"/>
</dbReference>
<protein>
    <submittedName>
        <fullName evidence="2">DUF2098 domain-containing protein</fullName>
    </submittedName>
</protein>
<dbReference type="EMBL" id="RXIH01000001">
    <property type="protein sequence ID" value="RZN57865.1"/>
    <property type="molecule type" value="Genomic_DNA"/>
</dbReference>
<gene>
    <name evidence="3" type="ORF">DSO09_05560</name>
    <name evidence="2" type="ORF">EF809_00195</name>
</gene>
<proteinExistence type="predicted"/>
<comment type="caution">
    <text evidence="3">The sequence shown here is derived from an EMBL/GenBank/DDBJ whole genome shotgun (WGS) entry which is preliminary data.</text>
</comment>
<feature type="region of interest" description="Disordered" evidence="1">
    <location>
        <begin position="52"/>
        <end position="71"/>
    </location>
</feature>
<organism evidence="3 5">
    <name type="scientific">Thermoproteota archaeon</name>
    <dbReference type="NCBI Taxonomy" id="2056631"/>
    <lineage>
        <taxon>Archaea</taxon>
        <taxon>Thermoproteota</taxon>
    </lineage>
</organism>